<dbReference type="Proteomes" id="UP000828941">
    <property type="component" value="Chromosome 10"/>
</dbReference>
<name>A0ACB9M129_BAUVA</name>
<evidence type="ECO:0000313" key="1">
    <source>
        <dbReference type="EMBL" id="KAI4317803.1"/>
    </source>
</evidence>
<keyword evidence="2" id="KW-1185">Reference proteome</keyword>
<sequence>MSLASIDDVQEQKYRRVLYRGFISEMFVPYMDPTEEWYYKTFFDSGEFGFVHHQPFTDCPANAVFLDACYASSDGTPVKISNAICIYEKYAGDTMWRHTEVEIPGQVAIFLDYHVELTGILEVKGATNTHTDQIKEDVYGTLLADYTIGVYHDHFLAYYLDLDIDGEANSFIKNNLENVRVKHHGSPRKGYWTVVSETAKTEADARIKLGLKASELVVVNPSKKTKAGNKNIHIIFSFDLNVQLTHCILNSHFFITFP</sequence>
<gene>
    <name evidence="1" type="ORF">L6164_025643</name>
</gene>
<proteinExistence type="predicted"/>
<comment type="caution">
    <text evidence="1">The sequence shown here is derived from an EMBL/GenBank/DDBJ whole genome shotgun (WGS) entry which is preliminary data.</text>
</comment>
<protein>
    <submittedName>
        <fullName evidence="1">Uncharacterized protein</fullName>
    </submittedName>
</protein>
<organism evidence="1 2">
    <name type="scientific">Bauhinia variegata</name>
    <name type="common">Purple orchid tree</name>
    <name type="synonym">Phanera variegata</name>
    <dbReference type="NCBI Taxonomy" id="167791"/>
    <lineage>
        <taxon>Eukaryota</taxon>
        <taxon>Viridiplantae</taxon>
        <taxon>Streptophyta</taxon>
        <taxon>Embryophyta</taxon>
        <taxon>Tracheophyta</taxon>
        <taxon>Spermatophyta</taxon>
        <taxon>Magnoliopsida</taxon>
        <taxon>eudicotyledons</taxon>
        <taxon>Gunneridae</taxon>
        <taxon>Pentapetalae</taxon>
        <taxon>rosids</taxon>
        <taxon>fabids</taxon>
        <taxon>Fabales</taxon>
        <taxon>Fabaceae</taxon>
        <taxon>Cercidoideae</taxon>
        <taxon>Cercideae</taxon>
        <taxon>Bauhiniinae</taxon>
        <taxon>Bauhinia</taxon>
    </lineage>
</organism>
<dbReference type="EMBL" id="CM039435">
    <property type="protein sequence ID" value="KAI4317803.1"/>
    <property type="molecule type" value="Genomic_DNA"/>
</dbReference>
<accession>A0ACB9M129</accession>
<evidence type="ECO:0000313" key="2">
    <source>
        <dbReference type="Proteomes" id="UP000828941"/>
    </source>
</evidence>
<reference evidence="1 2" key="1">
    <citation type="journal article" date="2022" name="DNA Res.">
        <title>Chromosomal-level genome assembly of the orchid tree Bauhinia variegata (Leguminosae; Cercidoideae) supports the allotetraploid origin hypothesis of Bauhinia.</title>
        <authorList>
            <person name="Zhong Y."/>
            <person name="Chen Y."/>
            <person name="Zheng D."/>
            <person name="Pang J."/>
            <person name="Liu Y."/>
            <person name="Luo S."/>
            <person name="Meng S."/>
            <person name="Qian L."/>
            <person name="Wei D."/>
            <person name="Dai S."/>
            <person name="Zhou R."/>
        </authorList>
    </citation>
    <scope>NUCLEOTIDE SEQUENCE [LARGE SCALE GENOMIC DNA]</scope>
    <source>
        <strain evidence="1">BV-YZ2020</strain>
    </source>
</reference>